<name>A0A0K8MHS5_9LACO</name>
<organism evidence="1 2">
    <name type="scientific">Fructobacillus ficulneus</name>
    <dbReference type="NCBI Taxonomy" id="157463"/>
    <lineage>
        <taxon>Bacteria</taxon>
        <taxon>Bacillati</taxon>
        <taxon>Bacillota</taxon>
        <taxon>Bacilli</taxon>
        <taxon>Lactobacillales</taxon>
        <taxon>Lactobacillaceae</taxon>
        <taxon>Fructobacillus</taxon>
    </lineage>
</organism>
<reference evidence="1 2" key="1">
    <citation type="journal article" date="2015" name="BMC Genomics">
        <title>Comparative genomics of Fructobacillus spp. and Leuconostoc spp. reveals niche-specific evolution of Fructobacillus spp.</title>
        <authorList>
            <person name="Endo A."/>
            <person name="Tanizawa Y."/>
            <person name="Tanaka N."/>
            <person name="Maeno S."/>
            <person name="Kumar H."/>
            <person name="Shiwa Y."/>
            <person name="Okada S."/>
            <person name="Yoshikawa H."/>
            <person name="Dicks L."/>
            <person name="Nakagawa J."/>
            <person name="Arita M."/>
        </authorList>
    </citation>
    <scope>NUCLEOTIDE SEQUENCE [LARGE SCALE GENOMIC DNA]</scope>
    <source>
        <strain evidence="1 2">JCM 12225</strain>
    </source>
</reference>
<dbReference type="RefSeq" id="WP_061993461.1">
    <property type="nucleotide sequence ID" value="NZ_DF968005.1"/>
</dbReference>
<keyword evidence="1" id="KW-0808">Transferase</keyword>
<dbReference type="GO" id="GO:0016740">
    <property type="term" value="F:transferase activity"/>
    <property type="evidence" value="ECO:0007669"/>
    <property type="project" value="UniProtKB-KW"/>
</dbReference>
<dbReference type="OrthoDB" id="2136618at2"/>
<proteinExistence type="predicted"/>
<dbReference type="EMBL" id="DF968005">
    <property type="protein sequence ID" value="GAP00111.1"/>
    <property type="molecule type" value="Genomic_DNA"/>
</dbReference>
<gene>
    <name evidence="1" type="ORF">FFIC_281170</name>
</gene>
<accession>A0A0K8MHS5</accession>
<protein>
    <submittedName>
        <fullName evidence="1">Glycosyltransferase</fullName>
    </submittedName>
</protein>
<dbReference type="Proteomes" id="UP000253891">
    <property type="component" value="Unassembled WGS sequence"/>
</dbReference>
<dbReference type="AlphaFoldDB" id="A0A0K8MHS5"/>
<sequence>MQVGLINNFDNRTAPEVIWQIDQFKAGHLAELWLVTPHEDAIDIANHLDLPLDKIFDLSSQTYLSEQADSDGLWFYDLPVPNQAQLVVNPDWTKAIVSSGRVLADVRWFANSNRLVQAVSWKNILGEIDRKEIYQRNGRLFARQYFDGGQLLQSDFYIGQDQVVMQDFYFQGNRNYVLDQELNHFPNAEEHIKAVMRQRPDCEIQLCSLGWDLNLALPGTKLALPAGILTANQEVDPQLKDILQNSNHAVTTVALNRAAEPAIREAKLPTTKITWLD</sequence>
<evidence type="ECO:0000313" key="1">
    <source>
        <dbReference type="EMBL" id="GAP00111.1"/>
    </source>
</evidence>
<dbReference type="STRING" id="157463.GCA_001047075_01023"/>
<evidence type="ECO:0000313" key="2">
    <source>
        <dbReference type="Proteomes" id="UP000253891"/>
    </source>
</evidence>
<keyword evidence="2" id="KW-1185">Reference proteome</keyword>